<organism evidence="3 4">
    <name type="scientific">Rotaria magnacalcarata</name>
    <dbReference type="NCBI Taxonomy" id="392030"/>
    <lineage>
        <taxon>Eukaryota</taxon>
        <taxon>Metazoa</taxon>
        <taxon>Spiralia</taxon>
        <taxon>Gnathifera</taxon>
        <taxon>Rotifera</taxon>
        <taxon>Eurotatoria</taxon>
        <taxon>Bdelloidea</taxon>
        <taxon>Philodinida</taxon>
        <taxon>Philodinidae</taxon>
        <taxon>Rotaria</taxon>
    </lineage>
</organism>
<dbReference type="Proteomes" id="UP000681720">
    <property type="component" value="Unassembled WGS sequence"/>
</dbReference>
<evidence type="ECO:0000313" key="3">
    <source>
        <dbReference type="EMBL" id="CAF4810620.1"/>
    </source>
</evidence>
<comment type="caution">
    <text evidence="3">The sequence shown here is derived from an EMBL/GenBank/DDBJ whole genome shotgun (WGS) entry which is preliminary data.</text>
</comment>
<keyword evidence="1" id="KW-0732">Signal</keyword>
<dbReference type="SUPFAM" id="SSF69318">
    <property type="entry name" value="Integrin alpha N-terminal domain"/>
    <property type="match status" value="1"/>
</dbReference>
<proteinExistence type="predicted"/>
<accession>A0A8S3BT42</accession>
<evidence type="ECO:0000313" key="4">
    <source>
        <dbReference type="Proteomes" id="UP000681720"/>
    </source>
</evidence>
<dbReference type="Proteomes" id="UP000681967">
    <property type="component" value="Unassembled WGS sequence"/>
</dbReference>
<sequence>MCNGLGYWSIAVNDFNNDDQLDFVVTNIKRHYMHVYLGYGNGSFANVKTYPSGVLGLCVTTGDLDNDT</sequence>
<dbReference type="Pfam" id="PF13517">
    <property type="entry name" value="FG-GAP_3"/>
    <property type="match status" value="1"/>
</dbReference>
<dbReference type="InterPro" id="IPR028994">
    <property type="entry name" value="Integrin_alpha_N"/>
</dbReference>
<dbReference type="AlphaFoldDB" id="A0A8S3BT42"/>
<dbReference type="InterPro" id="IPR013517">
    <property type="entry name" value="FG-GAP"/>
</dbReference>
<reference evidence="3" key="1">
    <citation type="submission" date="2021-02" db="EMBL/GenBank/DDBJ databases">
        <authorList>
            <person name="Nowell W R."/>
        </authorList>
    </citation>
    <scope>NUCLEOTIDE SEQUENCE</scope>
</reference>
<dbReference type="EMBL" id="CAJOBJ010152052">
    <property type="protein sequence ID" value="CAF4810620.1"/>
    <property type="molecule type" value="Genomic_DNA"/>
</dbReference>
<name>A0A8S3BT42_9BILA</name>
<evidence type="ECO:0000256" key="1">
    <source>
        <dbReference type="ARBA" id="ARBA00022729"/>
    </source>
</evidence>
<protein>
    <submittedName>
        <fullName evidence="3">Uncharacterized protein</fullName>
    </submittedName>
</protein>
<evidence type="ECO:0000313" key="2">
    <source>
        <dbReference type="EMBL" id="CAF4778343.1"/>
    </source>
</evidence>
<gene>
    <name evidence="2" type="ORF">BYL167_LOCUS47203</name>
    <name evidence="3" type="ORF">GIL414_LOCUS47564</name>
</gene>
<feature type="non-terminal residue" evidence="3">
    <location>
        <position position="68"/>
    </location>
</feature>
<dbReference type="EMBL" id="CAJOBH010135239">
    <property type="protein sequence ID" value="CAF4778343.1"/>
    <property type="molecule type" value="Genomic_DNA"/>
</dbReference>